<evidence type="ECO:0000256" key="1">
    <source>
        <dbReference type="SAM" id="Phobius"/>
    </source>
</evidence>
<feature type="transmembrane region" description="Helical" evidence="1">
    <location>
        <begin position="38"/>
        <end position="57"/>
    </location>
</feature>
<dbReference type="RefSeq" id="WP_031589039.1">
    <property type="nucleotide sequence ID" value="NZ_JNKN01000009.1"/>
</dbReference>
<protein>
    <submittedName>
        <fullName evidence="2">Uncharacterized protein</fullName>
    </submittedName>
</protein>
<feature type="transmembrane region" description="Helical" evidence="1">
    <location>
        <begin position="7"/>
        <end position="26"/>
    </location>
</feature>
<organism evidence="2 3">
    <name type="scientific">Kandleria vitulina DSM 20405</name>
    <dbReference type="NCBI Taxonomy" id="1410657"/>
    <lineage>
        <taxon>Bacteria</taxon>
        <taxon>Bacillati</taxon>
        <taxon>Bacillota</taxon>
        <taxon>Erysipelotrichia</taxon>
        <taxon>Erysipelotrichales</taxon>
        <taxon>Coprobacillaceae</taxon>
        <taxon>Kandleria</taxon>
    </lineage>
</organism>
<keyword evidence="1" id="KW-0472">Membrane</keyword>
<keyword evidence="1" id="KW-1133">Transmembrane helix</keyword>
<keyword evidence="3" id="KW-1185">Reference proteome</keyword>
<reference evidence="2 3" key="1">
    <citation type="journal article" date="2015" name="Genome Announc.">
        <title>Expanding the biotechnology potential of lactobacilli through comparative genomics of 213 strains and associated genera.</title>
        <authorList>
            <person name="Sun Z."/>
            <person name="Harris H.M."/>
            <person name="McCann A."/>
            <person name="Guo C."/>
            <person name="Argimon S."/>
            <person name="Zhang W."/>
            <person name="Yang X."/>
            <person name="Jeffery I.B."/>
            <person name="Cooney J.C."/>
            <person name="Kagawa T.F."/>
            <person name="Liu W."/>
            <person name="Song Y."/>
            <person name="Salvetti E."/>
            <person name="Wrobel A."/>
            <person name="Rasinkangas P."/>
            <person name="Parkhill J."/>
            <person name="Rea M.C."/>
            <person name="O'Sullivan O."/>
            <person name="Ritari J."/>
            <person name="Douillard F.P."/>
            <person name="Paul Ross R."/>
            <person name="Yang R."/>
            <person name="Briner A.E."/>
            <person name="Felis G.E."/>
            <person name="de Vos W.M."/>
            <person name="Barrangou R."/>
            <person name="Klaenhammer T.R."/>
            <person name="Caufield P.W."/>
            <person name="Cui Y."/>
            <person name="Zhang H."/>
            <person name="O'Toole P.W."/>
        </authorList>
    </citation>
    <scope>NUCLEOTIDE SEQUENCE [LARGE SCALE GENOMIC DNA]</scope>
    <source>
        <strain evidence="2 3">DSM 20405</strain>
    </source>
</reference>
<evidence type="ECO:0000313" key="3">
    <source>
        <dbReference type="Proteomes" id="UP000051841"/>
    </source>
</evidence>
<proteinExistence type="predicted"/>
<sequence length="276" mass="32480">MRGKKWLVFITGLLTVLSIIVVLVISKNQCSKVYDISLAIFGSSILGLIMSLIEYFFEKRLAMEKFISSSTVYIDAFLKIKPLCFDQPLDLILRNMNEFQSDERRIARNELKKWLKENGKDDSEKNCDHVIETAKNSFKQYINNLEKILEISFNELDFSYGNLDFIFNKNVRNDLAYKDIYLRIEDMIDLLKRYQIHFDYLKSGEGSFRQCCKLIVDINNKLFVMKKDDNCICIYNVFVEKLINSTNEFWGLYSKEPVKDIEPLLVFSKNEYTSKK</sequence>
<dbReference type="PATRIC" id="fig|1410657.5.peg.2141"/>
<evidence type="ECO:0000313" key="2">
    <source>
        <dbReference type="EMBL" id="KRN50425.1"/>
    </source>
</evidence>
<dbReference type="Proteomes" id="UP000051841">
    <property type="component" value="Unassembled WGS sequence"/>
</dbReference>
<dbReference type="AlphaFoldDB" id="A0A0R2HBG2"/>
<comment type="caution">
    <text evidence="2">The sequence shown here is derived from an EMBL/GenBank/DDBJ whole genome shotgun (WGS) entry which is preliminary data.</text>
</comment>
<keyword evidence="1" id="KW-0812">Transmembrane</keyword>
<gene>
    <name evidence="2" type="ORF">IV49_GL002073</name>
</gene>
<accession>A0A0R2HBG2</accession>
<dbReference type="EMBL" id="JQBL01000009">
    <property type="protein sequence ID" value="KRN50425.1"/>
    <property type="molecule type" value="Genomic_DNA"/>
</dbReference>
<name>A0A0R2HBG2_9FIRM</name>